<keyword evidence="1" id="KW-0378">Hydrolase</keyword>
<dbReference type="PANTHER" id="PTHR22946">
    <property type="entry name" value="DIENELACTONE HYDROLASE DOMAIN-CONTAINING PROTEIN-RELATED"/>
    <property type="match status" value="1"/>
</dbReference>
<reference evidence="3" key="1">
    <citation type="submission" date="2018-05" db="EMBL/GenBank/DDBJ databases">
        <authorList>
            <person name="Lanie J.A."/>
            <person name="Ng W.-L."/>
            <person name="Kazmierczak K.M."/>
            <person name="Andrzejewski T.M."/>
            <person name="Davidsen T.M."/>
            <person name="Wayne K.J."/>
            <person name="Tettelin H."/>
            <person name="Glass J.I."/>
            <person name="Rusch D."/>
            <person name="Podicherti R."/>
            <person name="Tsui H.-C.T."/>
            <person name="Winkler M.E."/>
        </authorList>
    </citation>
    <scope>NUCLEOTIDE SEQUENCE</scope>
</reference>
<feature type="domain" description="Dienelactone hydrolase" evidence="2">
    <location>
        <begin position="229"/>
        <end position="355"/>
    </location>
</feature>
<proteinExistence type="predicted"/>
<evidence type="ECO:0000259" key="2">
    <source>
        <dbReference type="Pfam" id="PF01738"/>
    </source>
</evidence>
<gene>
    <name evidence="3" type="ORF">METZ01_LOCUS183047</name>
</gene>
<dbReference type="Gene3D" id="3.40.50.1820">
    <property type="entry name" value="alpha/beta hydrolase"/>
    <property type="match status" value="1"/>
</dbReference>
<accession>A0A382CXZ0</accession>
<organism evidence="3">
    <name type="scientific">marine metagenome</name>
    <dbReference type="NCBI Taxonomy" id="408172"/>
    <lineage>
        <taxon>unclassified sequences</taxon>
        <taxon>metagenomes</taxon>
        <taxon>ecological metagenomes</taxon>
    </lineage>
</organism>
<dbReference type="InterPro" id="IPR002925">
    <property type="entry name" value="Dienelactn_hydro"/>
</dbReference>
<dbReference type="GO" id="GO:0016788">
    <property type="term" value="F:hydrolase activity, acting on ester bonds"/>
    <property type="evidence" value="ECO:0007669"/>
    <property type="project" value="UniProtKB-ARBA"/>
</dbReference>
<dbReference type="Pfam" id="PF01738">
    <property type="entry name" value="DLH"/>
    <property type="match status" value="1"/>
</dbReference>
<dbReference type="InterPro" id="IPR050261">
    <property type="entry name" value="FrsA_esterase"/>
</dbReference>
<sequence>MANNDSILPNGIYEFHWTYTNEDRNSSDYFIYDTVKITNGKLEHLNIPCHRALLGKYRKNFKYKTTKDKKKFSVKGIVNVWKDTDNSKINILFDKNNIKNSDIEKYKLQSSSQYGKYKAEKIVLKIVKTQEHKGDNFICNSEVVKFKSYSPKSAKEMLGGLKKIKTQEVYGDLYYPKTDKKKVPLIITIHPSMGFVPTHHFKFFNNLGIAVLDVQTFKSRGIDKQWEYIVSEEAATIDAYAALDKISKDPRIDKKRIAVMGFSYGAMAVVNTHQKFFIDIIKPKNKFMAHIAYYPLCYLYKNIETAKAPLYIFIGKEDRLTPYEYCEDYSQKVKEGGGTVVLKVFPGATHRFEWENLKNPIYISTFNEHKKEFISKKLDPSYPRYNIGEDVPDVTAPNGWSYFSLQDEEFRKKLFKECCNVKSLLEYNKNAATESKLIIKKIFNVN</sequence>
<dbReference type="SUPFAM" id="SSF53474">
    <property type="entry name" value="alpha/beta-Hydrolases"/>
    <property type="match status" value="1"/>
</dbReference>
<dbReference type="PANTHER" id="PTHR22946:SF9">
    <property type="entry name" value="POLYKETIDE TRANSFERASE AF380"/>
    <property type="match status" value="1"/>
</dbReference>
<dbReference type="EMBL" id="UINC01036353">
    <property type="protein sequence ID" value="SVB30193.1"/>
    <property type="molecule type" value="Genomic_DNA"/>
</dbReference>
<name>A0A382CXZ0_9ZZZZ</name>
<protein>
    <recommendedName>
        <fullName evidence="2">Dienelactone hydrolase domain-containing protein</fullName>
    </recommendedName>
</protein>
<dbReference type="InterPro" id="IPR029058">
    <property type="entry name" value="AB_hydrolase_fold"/>
</dbReference>
<dbReference type="AlphaFoldDB" id="A0A382CXZ0"/>
<evidence type="ECO:0000256" key="1">
    <source>
        <dbReference type="ARBA" id="ARBA00022801"/>
    </source>
</evidence>
<evidence type="ECO:0000313" key="3">
    <source>
        <dbReference type="EMBL" id="SVB30193.1"/>
    </source>
</evidence>